<reference evidence="1" key="1">
    <citation type="journal article" date="2021" name="Proc. Natl. Acad. Sci. U.S.A.">
        <title>A Catalog of Tens of Thousands of Viruses from Human Metagenomes Reveals Hidden Associations with Chronic Diseases.</title>
        <authorList>
            <person name="Tisza M.J."/>
            <person name="Buck C.B."/>
        </authorList>
    </citation>
    <scope>NUCLEOTIDE SEQUENCE</scope>
    <source>
        <strain evidence="1">CtvFN21</strain>
    </source>
</reference>
<protein>
    <submittedName>
        <fullName evidence="1">Uncharacterized protein</fullName>
    </submittedName>
</protein>
<sequence>MSCVKNTMKVIKSVRGSINPYYDMSHTNINEIYTNNTNLFDMLCDAFNFGYAQGRKATLSEIRKAAK</sequence>
<evidence type="ECO:0000313" key="1">
    <source>
        <dbReference type="EMBL" id="DAE24667.1"/>
    </source>
</evidence>
<accession>A0A8S5R0P6</accession>
<organism evidence="1">
    <name type="scientific">Siphoviridae sp. ctvFN21</name>
    <dbReference type="NCBI Taxonomy" id="2826511"/>
    <lineage>
        <taxon>Viruses</taxon>
        <taxon>Duplodnaviria</taxon>
        <taxon>Heunggongvirae</taxon>
        <taxon>Uroviricota</taxon>
        <taxon>Caudoviricetes</taxon>
    </lineage>
</organism>
<name>A0A8S5R0P6_9CAUD</name>
<dbReference type="EMBL" id="BK015780">
    <property type="protein sequence ID" value="DAE24667.1"/>
    <property type="molecule type" value="Genomic_DNA"/>
</dbReference>
<proteinExistence type="predicted"/>